<sequence>MRTVDDSNQEPPPIARTRAVEVFGNRFGRLFNDETVSPSGSPGNYLRWQWSTSGVVVVPSGPAGVALVPMYRYALGTASLEFPRGARDPGEQAHETAVRELREEAGLVATSVHEVGMLHPETGLIETPVHVYRAIVDPSQSVAAQPETMESVCNPIWVPWGDLGSWLRAGRITCGVTLAALTLAVAARHIDTAYPTDQPPESESGLMQP</sequence>
<comment type="caution">
    <text evidence="3">The sequence shown here is derived from an EMBL/GenBank/DDBJ whole genome shotgun (WGS) entry which is preliminary data.</text>
</comment>
<proteinExistence type="predicted"/>
<dbReference type="Pfam" id="PF00293">
    <property type="entry name" value="NUDIX"/>
    <property type="match status" value="1"/>
</dbReference>
<dbReference type="CDD" id="cd03424">
    <property type="entry name" value="NUDIX_ADPRase_Nudt5_UGPPase_Nudt14"/>
    <property type="match status" value="1"/>
</dbReference>
<gene>
    <name evidence="3" type="ORF">LZ495_10655</name>
</gene>
<organism evidence="3 4">
    <name type="scientific">Yinghuangia soli</name>
    <dbReference type="NCBI Taxonomy" id="2908204"/>
    <lineage>
        <taxon>Bacteria</taxon>
        <taxon>Bacillati</taxon>
        <taxon>Actinomycetota</taxon>
        <taxon>Actinomycetes</taxon>
        <taxon>Kitasatosporales</taxon>
        <taxon>Streptomycetaceae</taxon>
        <taxon>Yinghuangia</taxon>
    </lineage>
</organism>
<keyword evidence="4" id="KW-1185">Reference proteome</keyword>
<dbReference type="InterPro" id="IPR020084">
    <property type="entry name" value="NUDIX_hydrolase_CS"/>
</dbReference>
<dbReference type="InterPro" id="IPR000086">
    <property type="entry name" value="NUDIX_hydrolase_dom"/>
</dbReference>
<dbReference type="Gene3D" id="3.90.79.10">
    <property type="entry name" value="Nucleoside Triphosphate Pyrophosphohydrolase"/>
    <property type="match status" value="1"/>
</dbReference>
<protein>
    <submittedName>
        <fullName evidence="3">NUDIX hydrolase</fullName>
    </submittedName>
</protein>
<feature type="domain" description="Nudix hydrolase" evidence="2">
    <location>
        <begin position="47"/>
        <end position="180"/>
    </location>
</feature>
<dbReference type="EMBL" id="JAKFHA010000004">
    <property type="protein sequence ID" value="MCF2527672.1"/>
    <property type="molecule type" value="Genomic_DNA"/>
</dbReference>
<evidence type="ECO:0000313" key="4">
    <source>
        <dbReference type="Proteomes" id="UP001165378"/>
    </source>
</evidence>
<dbReference type="InterPro" id="IPR015797">
    <property type="entry name" value="NUDIX_hydrolase-like_dom_sf"/>
</dbReference>
<keyword evidence="1 3" id="KW-0378">Hydrolase</keyword>
<evidence type="ECO:0000259" key="2">
    <source>
        <dbReference type="PROSITE" id="PS51462"/>
    </source>
</evidence>
<accession>A0AA41U1L0</accession>
<dbReference type="GO" id="GO:0016787">
    <property type="term" value="F:hydrolase activity"/>
    <property type="evidence" value="ECO:0007669"/>
    <property type="project" value="UniProtKB-KW"/>
</dbReference>
<name>A0AA41U1L0_9ACTN</name>
<dbReference type="PROSITE" id="PS51462">
    <property type="entry name" value="NUDIX"/>
    <property type="match status" value="1"/>
</dbReference>
<dbReference type="SUPFAM" id="SSF55811">
    <property type="entry name" value="Nudix"/>
    <property type="match status" value="1"/>
</dbReference>
<dbReference type="Proteomes" id="UP001165378">
    <property type="component" value="Unassembled WGS sequence"/>
</dbReference>
<evidence type="ECO:0000256" key="1">
    <source>
        <dbReference type="ARBA" id="ARBA00022801"/>
    </source>
</evidence>
<dbReference type="RefSeq" id="WP_235051827.1">
    <property type="nucleotide sequence ID" value="NZ_JAKFHA010000004.1"/>
</dbReference>
<dbReference type="PROSITE" id="PS00893">
    <property type="entry name" value="NUDIX_BOX"/>
    <property type="match status" value="1"/>
</dbReference>
<reference evidence="3" key="1">
    <citation type="submission" date="2022-01" db="EMBL/GenBank/DDBJ databases">
        <title>Genome-Based Taxonomic Classification of the Phylum Actinobacteria.</title>
        <authorList>
            <person name="Gao Y."/>
        </authorList>
    </citation>
    <scope>NUCLEOTIDE SEQUENCE</scope>
    <source>
        <strain evidence="3">KLBMP 8922</strain>
    </source>
</reference>
<dbReference type="AlphaFoldDB" id="A0AA41U1L0"/>
<evidence type="ECO:0000313" key="3">
    <source>
        <dbReference type="EMBL" id="MCF2527672.1"/>
    </source>
</evidence>